<reference evidence="4" key="1">
    <citation type="submission" date="2020-09" db="EMBL/GenBank/DDBJ databases">
        <authorList>
            <person name="Blom J."/>
        </authorList>
    </citation>
    <scope>NUCLEOTIDE SEQUENCE</scope>
    <source>
        <strain evidence="4">No.713</strain>
    </source>
</reference>
<accession>A0A9W4CM49</accession>
<evidence type="ECO:0000256" key="1">
    <source>
        <dbReference type="ARBA" id="ARBA00006068"/>
    </source>
</evidence>
<dbReference type="EMBL" id="LR882967">
    <property type="protein sequence ID" value="CAD5959768.1"/>
    <property type="molecule type" value="Genomic_DNA"/>
</dbReference>
<dbReference type="Pfam" id="PF13399">
    <property type="entry name" value="LytR_C"/>
    <property type="match status" value="1"/>
</dbReference>
<feature type="domain" description="Cell envelope-related transcriptional attenuator" evidence="2">
    <location>
        <begin position="95"/>
        <end position="243"/>
    </location>
</feature>
<dbReference type="KEGG" id="ppsu:NO713_03121"/>
<feature type="domain" description="LytR/CpsA/Psr regulator C-terminal" evidence="3">
    <location>
        <begin position="345"/>
        <end position="432"/>
    </location>
</feature>
<dbReference type="InterPro" id="IPR027381">
    <property type="entry name" value="LytR/CpsA/Psr_C"/>
</dbReference>
<evidence type="ECO:0000313" key="5">
    <source>
        <dbReference type="Proteomes" id="UP001153719"/>
    </source>
</evidence>
<dbReference type="PANTHER" id="PTHR33392">
    <property type="entry name" value="POLYISOPRENYL-TEICHOIC ACID--PEPTIDOGLYCAN TEICHOIC ACID TRANSFERASE TAGU"/>
    <property type="match status" value="1"/>
</dbReference>
<dbReference type="PANTHER" id="PTHR33392:SF6">
    <property type="entry name" value="POLYISOPRENYL-TEICHOIC ACID--PEPTIDOGLYCAN TEICHOIC ACID TRANSFERASE TAGU"/>
    <property type="match status" value="1"/>
</dbReference>
<dbReference type="InterPro" id="IPR004474">
    <property type="entry name" value="LytR_CpsA_psr"/>
</dbReference>
<evidence type="ECO:0000313" key="4">
    <source>
        <dbReference type="EMBL" id="CAD5959768.1"/>
    </source>
</evidence>
<proteinExistence type="inferred from homology"/>
<protein>
    <submittedName>
        <fullName evidence="4">Polyisoprenyl-teichoic acid--peptidoglycan teichoic acid transferase TagU</fullName>
        <ecNumber evidence="4">2.7.8.-</ecNumber>
    </submittedName>
</protein>
<dbReference type="RefSeq" id="WP_193868669.1">
    <property type="nucleotide sequence ID" value="NZ_LR882967.1"/>
</dbReference>
<gene>
    <name evidence="4" type="primary">tagU</name>
    <name evidence="4" type="ORF">NO713_03121</name>
</gene>
<dbReference type="EC" id="2.7.8.-" evidence="4"/>
<sequence length="436" mass="48865">MTSPFPYRQKPKILQLIFFSFIVLLLASISAILGAMTALLAPEKFDFNEPELNILDGLWRHRFKYNLSRSVNILVLGIDGNHNQDSASPDVFKGRSDTVLVVGFEPQDKSVSLLSIPRDTQVEIPGYGTGKINEANYWGGAQLAQQVIENTLNKIEVNRYVRVSSGAFRELVDFLGGVEVYIPQPMSYQDKTQQLKIDLAPGWQTINGEQADQFVRFRGDGYGDLGRVQRQQALMEAILVRLKDPTVLPRVPEIIRIMQKYIDTNLSFEEILTLVNFGLNLDPQNFKMVMLPGRSSSQEDSNSSYWFLDEQGRDRVMYQYFRLDSTGYTLKSSYEPSAYESLSKDLKIAIQNASGHPIGSEKMLNFLSNQGFNQVYLAPIESTPQLQTQIIVQGGDLGAAKLMQKALGLGEIKASATGELGSDLTIRVGEDWIKNK</sequence>
<keyword evidence="4" id="KW-0808">Transferase</keyword>
<dbReference type="Proteomes" id="UP001153719">
    <property type="component" value="Chromosome"/>
</dbReference>
<dbReference type="Pfam" id="PF03816">
    <property type="entry name" value="LytR_cpsA_psr"/>
    <property type="match status" value="1"/>
</dbReference>
<dbReference type="Gene3D" id="3.40.630.190">
    <property type="entry name" value="LCP protein"/>
    <property type="match status" value="1"/>
</dbReference>
<organism evidence="4 5">
    <name type="scientific">Planktothrix pseudagardhii</name>
    <dbReference type="NCBI Taxonomy" id="132604"/>
    <lineage>
        <taxon>Bacteria</taxon>
        <taxon>Bacillati</taxon>
        <taxon>Cyanobacteriota</taxon>
        <taxon>Cyanophyceae</taxon>
        <taxon>Oscillatoriophycideae</taxon>
        <taxon>Oscillatoriales</taxon>
        <taxon>Microcoleaceae</taxon>
        <taxon>Planktothrix</taxon>
    </lineage>
</organism>
<dbReference type="InterPro" id="IPR050922">
    <property type="entry name" value="LytR/CpsA/Psr_CW_biosynth"/>
</dbReference>
<name>A0A9W4CM49_9CYAN</name>
<dbReference type="GO" id="GO:0016740">
    <property type="term" value="F:transferase activity"/>
    <property type="evidence" value="ECO:0007669"/>
    <property type="project" value="UniProtKB-KW"/>
</dbReference>
<dbReference type="AlphaFoldDB" id="A0A9W4CM49"/>
<evidence type="ECO:0000259" key="2">
    <source>
        <dbReference type="Pfam" id="PF03816"/>
    </source>
</evidence>
<comment type="similarity">
    <text evidence="1">Belongs to the LytR/CpsA/Psr (LCP) family.</text>
</comment>
<evidence type="ECO:0000259" key="3">
    <source>
        <dbReference type="Pfam" id="PF13399"/>
    </source>
</evidence>
<dbReference type="NCBIfam" id="TIGR00350">
    <property type="entry name" value="lytR_cpsA_psr"/>
    <property type="match status" value="1"/>
</dbReference>
<keyword evidence="5" id="KW-1185">Reference proteome</keyword>